<name>A0A6A6ZK95_9PLEO</name>
<protein>
    <submittedName>
        <fullName evidence="1">Uncharacterized protein</fullName>
    </submittedName>
</protein>
<sequence length="107" mass="12127">MPLSRRKPYVYKNRVETPKKTERQELSAVERTFCCGAVIGGGATLKEVMQHLPPNSITTSGLSKLVKRVKEKAEEADLKFADPHLYENEVGQGRKELFTPKQKKEII</sequence>
<accession>A0A6A6ZK95</accession>
<organism evidence="1 2">
    <name type="scientific">Ophiobolus disseminans</name>
    <dbReference type="NCBI Taxonomy" id="1469910"/>
    <lineage>
        <taxon>Eukaryota</taxon>
        <taxon>Fungi</taxon>
        <taxon>Dikarya</taxon>
        <taxon>Ascomycota</taxon>
        <taxon>Pezizomycotina</taxon>
        <taxon>Dothideomycetes</taxon>
        <taxon>Pleosporomycetidae</taxon>
        <taxon>Pleosporales</taxon>
        <taxon>Pleosporineae</taxon>
        <taxon>Phaeosphaeriaceae</taxon>
        <taxon>Ophiobolus</taxon>
    </lineage>
</organism>
<dbReference type="AlphaFoldDB" id="A0A6A6ZK95"/>
<dbReference type="Proteomes" id="UP000799424">
    <property type="component" value="Unassembled WGS sequence"/>
</dbReference>
<reference evidence="1" key="1">
    <citation type="journal article" date="2020" name="Stud. Mycol.">
        <title>101 Dothideomycetes genomes: a test case for predicting lifestyles and emergence of pathogens.</title>
        <authorList>
            <person name="Haridas S."/>
            <person name="Albert R."/>
            <person name="Binder M."/>
            <person name="Bloem J."/>
            <person name="Labutti K."/>
            <person name="Salamov A."/>
            <person name="Andreopoulos B."/>
            <person name="Baker S."/>
            <person name="Barry K."/>
            <person name="Bills G."/>
            <person name="Bluhm B."/>
            <person name="Cannon C."/>
            <person name="Castanera R."/>
            <person name="Culley D."/>
            <person name="Daum C."/>
            <person name="Ezra D."/>
            <person name="Gonzalez J."/>
            <person name="Henrissat B."/>
            <person name="Kuo A."/>
            <person name="Liang C."/>
            <person name="Lipzen A."/>
            <person name="Lutzoni F."/>
            <person name="Magnuson J."/>
            <person name="Mondo S."/>
            <person name="Nolan M."/>
            <person name="Ohm R."/>
            <person name="Pangilinan J."/>
            <person name="Park H.-J."/>
            <person name="Ramirez L."/>
            <person name="Alfaro M."/>
            <person name="Sun H."/>
            <person name="Tritt A."/>
            <person name="Yoshinaga Y."/>
            <person name="Zwiers L.-H."/>
            <person name="Turgeon B."/>
            <person name="Goodwin S."/>
            <person name="Spatafora J."/>
            <person name="Crous P."/>
            <person name="Grigoriev I."/>
        </authorList>
    </citation>
    <scope>NUCLEOTIDE SEQUENCE</scope>
    <source>
        <strain evidence="1">CBS 113818</strain>
    </source>
</reference>
<proteinExistence type="predicted"/>
<gene>
    <name evidence="1" type="ORF">CC86DRAFT_386817</name>
</gene>
<dbReference type="OrthoDB" id="3792558at2759"/>
<dbReference type="EMBL" id="MU006239">
    <property type="protein sequence ID" value="KAF2820764.1"/>
    <property type="molecule type" value="Genomic_DNA"/>
</dbReference>
<keyword evidence="2" id="KW-1185">Reference proteome</keyword>
<evidence type="ECO:0000313" key="2">
    <source>
        <dbReference type="Proteomes" id="UP000799424"/>
    </source>
</evidence>
<evidence type="ECO:0000313" key="1">
    <source>
        <dbReference type="EMBL" id="KAF2820764.1"/>
    </source>
</evidence>